<feature type="region of interest" description="Disordered" evidence="1">
    <location>
        <begin position="28"/>
        <end position="48"/>
    </location>
</feature>
<evidence type="ECO:0000313" key="2">
    <source>
        <dbReference type="EMBL" id="MPM50061.1"/>
    </source>
</evidence>
<sequence>MFGVPQLERAGPVVLRGLRCGRSGGPRAGYGRGGAGAGGRAEQPPLGGGVGERGAIALGQLGDVLQHLVAGPGILEDVVELGGLAVGDQRGLPALQRQRPVEDEVLEQRVDREDALGRLRVAEQLEGTAGGLVAATDAEQPAHLLLELRLGRGDQVPIGVEQPLEGVGVQRPGPGAAQRLVDRLVEPGQVEQAAHQQVAGGAVEVGVGRGVRPDPHHPGAGDVLVEAVGPGDRGG</sequence>
<organism evidence="2">
    <name type="scientific">bioreactor metagenome</name>
    <dbReference type="NCBI Taxonomy" id="1076179"/>
    <lineage>
        <taxon>unclassified sequences</taxon>
        <taxon>metagenomes</taxon>
        <taxon>ecological metagenomes</taxon>
    </lineage>
</organism>
<feature type="region of interest" description="Disordered" evidence="1">
    <location>
        <begin position="206"/>
        <end position="235"/>
    </location>
</feature>
<accession>A0A645ACQ3</accession>
<comment type="caution">
    <text evidence="2">The sequence shown here is derived from an EMBL/GenBank/DDBJ whole genome shotgun (WGS) entry which is preliminary data.</text>
</comment>
<dbReference type="AlphaFoldDB" id="A0A645ACQ3"/>
<gene>
    <name evidence="2" type="ORF">SDC9_96795</name>
</gene>
<proteinExistence type="predicted"/>
<feature type="compositionally biased region" description="Gly residues" evidence="1">
    <location>
        <begin position="28"/>
        <end position="39"/>
    </location>
</feature>
<protein>
    <submittedName>
        <fullName evidence="2">Uncharacterized protein</fullName>
    </submittedName>
</protein>
<name>A0A645ACQ3_9ZZZZ</name>
<reference evidence="2" key="1">
    <citation type="submission" date="2019-08" db="EMBL/GenBank/DDBJ databases">
        <authorList>
            <person name="Kucharzyk K."/>
            <person name="Murdoch R.W."/>
            <person name="Higgins S."/>
            <person name="Loffler F."/>
        </authorList>
    </citation>
    <scope>NUCLEOTIDE SEQUENCE</scope>
</reference>
<evidence type="ECO:0000256" key="1">
    <source>
        <dbReference type="SAM" id="MobiDB-lite"/>
    </source>
</evidence>
<dbReference type="EMBL" id="VSSQ01012796">
    <property type="protein sequence ID" value="MPM50061.1"/>
    <property type="molecule type" value="Genomic_DNA"/>
</dbReference>